<dbReference type="GO" id="GO:0008201">
    <property type="term" value="F:heparin binding"/>
    <property type="evidence" value="ECO:0007669"/>
    <property type="project" value="TreeGrafter"/>
</dbReference>
<feature type="non-terminal residue" evidence="3">
    <location>
        <position position="108"/>
    </location>
</feature>
<gene>
    <name evidence="3" type="ORF">C7M84_012221</name>
</gene>
<dbReference type="OrthoDB" id="6367582at2759"/>
<sequence>MTIGSQIAAVSSNATYACVSLCPGESLPPSAQCHHPHLVAVPGQCCREWMCDTVPGKSVGPPSCRRVSGRWSPCSHTCGAGVSVRWTTDNASCQTINETRLCQLRPCQ</sequence>
<dbReference type="GO" id="GO:0005615">
    <property type="term" value="C:extracellular space"/>
    <property type="evidence" value="ECO:0007669"/>
    <property type="project" value="TreeGrafter"/>
</dbReference>
<dbReference type="Gene3D" id="2.20.100.10">
    <property type="entry name" value="Thrombospondin type-1 (TSP1) repeat"/>
    <property type="match status" value="1"/>
</dbReference>
<keyword evidence="1" id="KW-0732">Signal</keyword>
<dbReference type="PROSITE" id="PS50092">
    <property type="entry name" value="TSP1"/>
    <property type="match status" value="1"/>
</dbReference>
<dbReference type="Pfam" id="PF19035">
    <property type="entry name" value="TSP1_CCN"/>
    <property type="match status" value="1"/>
</dbReference>
<proteinExistence type="predicted"/>
<name>A0A3R7Q647_PENVA</name>
<dbReference type="InterPro" id="IPR000884">
    <property type="entry name" value="TSP1_rpt"/>
</dbReference>
<reference evidence="3 4" key="2">
    <citation type="submission" date="2019-01" db="EMBL/GenBank/DDBJ databases">
        <title>The decoding of complex shrimp genome reveals the adaptation for benthos swimmer, frequently molting mechanism and breeding impact on genome.</title>
        <authorList>
            <person name="Sun Y."/>
            <person name="Gao Y."/>
            <person name="Yu Y."/>
        </authorList>
    </citation>
    <scope>NUCLEOTIDE SEQUENCE [LARGE SCALE GENOMIC DNA]</scope>
    <source>
        <tissue evidence="3">Muscle</tissue>
    </source>
</reference>
<dbReference type="InterPro" id="IPR043973">
    <property type="entry name" value="TSP1_CCN"/>
</dbReference>
<dbReference type="GO" id="GO:0005178">
    <property type="term" value="F:integrin binding"/>
    <property type="evidence" value="ECO:0007669"/>
    <property type="project" value="TreeGrafter"/>
</dbReference>
<dbReference type="GO" id="GO:0007165">
    <property type="term" value="P:signal transduction"/>
    <property type="evidence" value="ECO:0007669"/>
    <property type="project" value="InterPro"/>
</dbReference>
<evidence type="ECO:0000313" key="4">
    <source>
        <dbReference type="Proteomes" id="UP000283509"/>
    </source>
</evidence>
<dbReference type="EMBL" id="QCYY01002551">
    <property type="protein sequence ID" value="ROT69570.1"/>
    <property type="molecule type" value="Genomic_DNA"/>
</dbReference>
<evidence type="ECO:0000259" key="2">
    <source>
        <dbReference type="Pfam" id="PF19035"/>
    </source>
</evidence>
<dbReference type="GO" id="GO:0007155">
    <property type="term" value="P:cell adhesion"/>
    <property type="evidence" value="ECO:0007669"/>
    <property type="project" value="TreeGrafter"/>
</dbReference>
<comment type="caution">
    <text evidence="3">The sequence shown here is derived from an EMBL/GenBank/DDBJ whole genome shotgun (WGS) entry which is preliminary data.</text>
</comment>
<dbReference type="Proteomes" id="UP000283509">
    <property type="component" value="Unassembled WGS sequence"/>
</dbReference>
<organism evidence="3 4">
    <name type="scientific">Penaeus vannamei</name>
    <name type="common">Whiteleg shrimp</name>
    <name type="synonym">Litopenaeus vannamei</name>
    <dbReference type="NCBI Taxonomy" id="6689"/>
    <lineage>
        <taxon>Eukaryota</taxon>
        <taxon>Metazoa</taxon>
        <taxon>Ecdysozoa</taxon>
        <taxon>Arthropoda</taxon>
        <taxon>Crustacea</taxon>
        <taxon>Multicrustacea</taxon>
        <taxon>Malacostraca</taxon>
        <taxon>Eumalacostraca</taxon>
        <taxon>Eucarida</taxon>
        <taxon>Decapoda</taxon>
        <taxon>Dendrobranchiata</taxon>
        <taxon>Penaeoidea</taxon>
        <taxon>Penaeidae</taxon>
        <taxon>Penaeus</taxon>
    </lineage>
</organism>
<dbReference type="AlphaFoldDB" id="A0A3R7Q647"/>
<reference evidence="3 4" key="1">
    <citation type="submission" date="2018-04" db="EMBL/GenBank/DDBJ databases">
        <authorList>
            <person name="Zhang X."/>
            <person name="Yuan J."/>
            <person name="Li F."/>
            <person name="Xiang J."/>
        </authorList>
    </citation>
    <scope>NUCLEOTIDE SEQUENCE [LARGE SCALE GENOMIC DNA]</scope>
    <source>
        <tissue evidence="3">Muscle</tissue>
    </source>
</reference>
<evidence type="ECO:0000313" key="3">
    <source>
        <dbReference type="EMBL" id="ROT69570.1"/>
    </source>
</evidence>
<dbReference type="PANTHER" id="PTHR11348">
    <property type="entry name" value="CONNECTIVE TISSUE GROWTH FACTOR-RELATED"/>
    <property type="match status" value="1"/>
</dbReference>
<dbReference type="SMART" id="SM00209">
    <property type="entry name" value="TSP1"/>
    <property type="match status" value="1"/>
</dbReference>
<feature type="domain" description="CCN TSP1" evidence="2">
    <location>
        <begin position="64"/>
        <end position="107"/>
    </location>
</feature>
<evidence type="ECO:0000256" key="1">
    <source>
        <dbReference type="ARBA" id="ARBA00022729"/>
    </source>
</evidence>
<dbReference type="GO" id="GO:0031012">
    <property type="term" value="C:extracellular matrix"/>
    <property type="evidence" value="ECO:0007669"/>
    <property type="project" value="TreeGrafter"/>
</dbReference>
<dbReference type="SUPFAM" id="SSF82895">
    <property type="entry name" value="TSP-1 type 1 repeat"/>
    <property type="match status" value="1"/>
</dbReference>
<dbReference type="GO" id="GO:0045597">
    <property type="term" value="P:positive regulation of cell differentiation"/>
    <property type="evidence" value="ECO:0007669"/>
    <property type="project" value="TreeGrafter"/>
</dbReference>
<dbReference type="PANTHER" id="PTHR11348:SF17">
    <property type="entry name" value="CCN"/>
    <property type="match status" value="1"/>
</dbReference>
<dbReference type="InterPro" id="IPR050941">
    <property type="entry name" value="CCN"/>
</dbReference>
<keyword evidence="4" id="KW-1185">Reference proteome</keyword>
<protein>
    <recommendedName>
        <fullName evidence="2">CCN TSP1 domain-containing protein</fullName>
    </recommendedName>
</protein>
<accession>A0A3R7Q647</accession>
<dbReference type="InterPro" id="IPR036383">
    <property type="entry name" value="TSP1_rpt_sf"/>
</dbReference>